<dbReference type="GO" id="GO:0055085">
    <property type="term" value="P:transmembrane transport"/>
    <property type="evidence" value="ECO:0007669"/>
    <property type="project" value="InterPro"/>
</dbReference>
<dbReference type="Pfam" id="PF00528">
    <property type="entry name" value="BPD_transp_1"/>
    <property type="match status" value="1"/>
</dbReference>
<accession>A0A1E5XH58</accession>
<evidence type="ECO:0000256" key="7">
    <source>
        <dbReference type="RuleBase" id="RU363032"/>
    </source>
</evidence>
<evidence type="ECO:0000256" key="1">
    <source>
        <dbReference type="ARBA" id="ARBA00004651"/>
    </source>
</evidence>
<dbReference type="PROSITE" id="PS50928">
    <property type="entry name" value="ABC_TM1"/>
    <property type="match status" value="1"/>
</dbReference>
<sequence>MHGFLIYVLKRLGQFLFVVFTGVTLAFLIAHFSPVDPIEQTVSLLTSFGNTDPRSVELLRESLRELYGTDGSLLEQYFTFWGRVLTGDFGPSLSAFPTPVSTVIGRALPWTVGLLTLATLLAWTIGNLFGALAGYFRNNRFLKGVGVLVMSMQPIPTYIVGLTLIIVFGYLWPVLPISGGAQLNLEPGFTWAYISSVLVHGTLPALTLVCVGLGGWFISMRSLVSNIVTEDHVVYAELAGVRGRTIFSQYVARNAMLPQVTGLALTLGHVFGGAVIVEFVFNYPGVGKLLIAGIYAGDYSLVLGVTTIAIIAVAAAMFLIDILYPLIDPRVKLG</sequence>
<dbReference type="GO" id="GO:0005886">
    <property type="term" value="C:plasma membrane"/>
    <property type="evidence" value="ECO:0007669"/>
    <property type="project" value="UniProtKB-SubCell"/>
</dbReference>
<feature type="transmembrane region" description="Helical" evidence="7">
    <location>
        <begin position="155"/>
        <end position="172"/>
    </location>
</feature>
<evidence type="ECO:0000259" key="8">
    <source>
        <dbReference type="PROSITE" id="PS50928"/>
    </source>
</evidence>
<dbReference type="CDD" id="cd06261">
    <property type="entry name" value="TM_PBP2"/>
    <property type="match status" value="1"/>
</dbReference>
<name>A0A1E5XH58_9HYPH</name>
<evidence type="ECO:0000256" key="5">
    <source>
        <dbReference type="ARBA" id="ARBA00022989"/>
    </source>
</evidence>
<keyword evidence="10" id="KW-1185">Reference proteome</keyword>
<evidence type="ECO:0000313" key="10">
    <source>
        <dbReference type="Proteomes" id="UP000095463"/>
    </source>
</evidence>
<keyword evidence="3" id="KW-1003">Cell membrane</keyword>
<keyword evidence="5 7" id="KW-1133">Transmembrane helix</keyword>
<protein>
    <submittedName>
        <fullName evidence="9">ABC transporter permease</fullName>
    </submittedName>
</protein>
<evidence type="ECO:0000256" key="4">
    <source>
        <dbReference type="ARBA" id="ARBA00022692"/>
    </source>
</evidence>
<evidence type="ECO:0000313" key="9">
    <source>
        <dbReference type="EMBL" id="OEO27923.1"/>
    </source>
</evidence>
<evidence type="ECO:0000256" key="3">
    <source>
        <dbReference type="ARBA" id="ARBA00022475"/>
    </source>
</evidence>
<feature type="transmembrane region" description="Helical" evidence="7">
    <location>
        <begin position="192"/>
        <end position="218"/>
    </location>
</feature>
<dbReference type="PANTHER" id="PTHR30465:SF55">
    <property type="entry name" value="OLIGOPEPTIDE ABC TRANSPORTER, PERMEASE PROTEIN"/>
    <property type="match status" value="1"/>
</dbReference>
<reference evidence="9 10" key="1">
    <citation type="journal article" date="2015" name="Genome Announc.">
        <title>Genome Assemblies of Three Soil-Associated Devosia species: D. insulae, D. limi, and D. soli.</title>
        <authorList>
            <person name="Hassan Y.I."/>
            <person name="Lepp D."/>
            <person name="Zhou T."/>
        </authorList>
    </citation>
    <scope>NUCLEOTIDE SEQUENCE [LARGE SCALE GENOMIC DNA]</scope>
    <source>
        <strain evidence="9 10">DS-56</strain>
    </source>
</reference>
<dbReference type="EMBL" id="LAJE02000409">
    <property type="protein sequence ID" value="OEO27923.1"/>
    <property type="molecule type" value="Genomic_DNA"/>
</dbReference>
<dbReference type="InterPro" id="IPR035906">
    <property type="entry name" value="MetI-like_sf"/>
</dbReference>
<comment type="subcellular location">
    <subcellularLocation>
        <location evidence="1 7">Cell membrane</location>
        <topology evidence="1 7">Multi-pass membrane protein</topology>
    </subcellularLocation>
</comment>
<dbReference type="Gene3D" id="1.10.3720.10">
    <property type="entry name" value="MetI-like"/>
    <property type="match status" value="1"/>
</dbReference>
<proteinExistence type="inferred from homology"/>
<keyword evidence="2 7" id="KW-0813">Transport</keyword>
<feature type="transmembrane region" description="Helical" evidence="7">
    <location>
        <begin position="260"/>
        <end position="281"/>
    </location>
</feature>
<evidence type="ECO:0000256" key="6">
    <source>
        <dbReference type="ARBA" id="ARBA00023136"/>
    </source>
</evidence>
<dbReference type="OrthoDB" id="9778910at2"/>
<feature type="transmembrane region" description="Helical" evidence="7">
    <location>
        <begin position="12"/>
        <end position="32"/>
    </location>
</feature>
<dbReference type="Proteomes" id="UP000095463">
    <property type="component" value="Unassembled WGS sequence"/>
</dbReference>
<organism evidence="9 10">
    <name type="scientific">Devosia insulae DS-56</name>
    <dbReference type="NCBI Taxonomy" id="1116389"/>
    <lineage>
        <taxon>Bacteria</taxon>
        <taxon>Pseudomonadati</taxon>
        <taxon>Pseudomonadota</taxon>
        <taxon>Alphaproteobacteria</taxon>
        <taxon>Hyphomicrobiales</taxon>
        <taxon>Devosiaceae</taxon>
        <taxon>Devosia</taxon>
    </lineage>
</organism>
<dbReference type="RefSeq" id="WP_069912757.1">
    <property type="nucleotide sequence ID" value="NZ_LAJE02000409.1"/>
</dbReference>
<feature type="transmembrane region" description="Helical" evidence="7">
    <location>
        <begin position="301"/>
        <end position="324"/>
    </location>
</feature>
<feature type="transmembrane region" description="Helical" evidence="7">
    <location>
        <begin position="107"/>
        <end position="135"/>
    </location>
</feature>
<dbReference type="PANTHER" id="PTHR30465">
    <property type="entry name" value="INNER MEMBRANE ABC TRANSPORTER"/>
    <property type="match status" value="1"/>
</dbReference>
<dbReference type="InterPro" id="IPR000515">
    <property type="entry name" value="MetI-like"/>
</dbReference>
<keyword evidence="6 7" id="KW-0472">Membrane</keyword>
<gene>
    <name evidence="9" type="ORF">VW23_007235</name>
</gene>
<evidence type="ECO:0000256" key="2">
    <source>
        <dbReference type="ARBA" id="ARBA00022448"/>
    </source>
</evidence>
<comment type="caution">
    <text evidence="9">The sequence shown here is derived from an EMBL/GenBank/DDBJ whole genome shotgun (WGS) entry which is preliminary data.</text>
</comment>
<dbReference type="AlphaFoldDB" id="A0A1E5XH58"/>
<keyword evidence="4 7" id="KW-0812">Transmembrane</keyword>
<dbReference type="SUPFAM" id="SSF161098">
    <property type="entry name" value="MetI-like"/>
    <property type="match status" value="1"/>
</dbReference>
<comment type="similarity">
    <text evidence="7">Belongs to the binding-protein-dependent transport system permease family.</text>
</comment>
<feature type="domain" description="ABC transmembrane type-1" evidence="8">
    <location>
        <begin position="108"/>
        <end position="324"/>
    </location>
</feature>